<dbReference type="Pfam" id="PF00953">
    <property type="entry name" value="Glycos_transf_4"/>
    <property type="match status" value="1"/>
</dbReference>
<feature type="transmembrane region" description="Helical" evidence="12">
    <location>
        <begin position="138"/>
        <end position="156"/>
    </location>
</feature>
<proteinExistence type="inferred from homology"/>
<comment type="similarity">
    <text evidence="2 12">Belongs to the glycosyltransferase 4 family. MraY subfamily.</text>
</comment>
<dbReference type="InterPro" id="IPR018480">
    <property type="entry name" value="PNAcMuramoyl-5peptid_Trfase_CS"/>
</dbReference>
<keyword evidence="12" id="KW-1003">Cell membrane</keyword>
<dbReference type="GO" id="GO:0008360">
    <property type="term" value="P:regulation of cell shape"/>
    <property type="evidence" value="ECO:0007669"/>
    <property type="project" value="UniProtKB-KW"/>
</dbReference>
<dbReference type="PANTHER" id="PTHR22926:SF5">
    <property type="entry name" value="PHOSPHO-N-ACETYLMURAMOYL-PENTAPEPTIDE-TRANSFERASE HOMOLOG"/>
    <property type="match status" value="1"/>
</dbReference>
<keyword evidence="4 12" id="KW-0808">Transferase</keyword>
<comment type="catalytic activity">
    <reaction evidence="12">
        <text>UDP-N-acetyl-alpha-D-muramoyl-L-alanyl-gamma-D-glutamyl-meso-2,6-diaminopimeloyl-D-alanyl-D-alanine + di-trans,octa-cis-undecaprenyl phosphate = di-trans,octa-cis-undecaprenyl diphospho-N-acetyl-alpha-D-muramoyl-L-alanyl-D-glutamyl-meso-2,6-diaminopimeloyl-D-alanyl-D-alanine + UMP</text>
        <dbReference type="Rhea" id="RHEA:28386"/>
        <dbReference type="ChEBI" id="CHEBI:57865"/>
        <dbReference type="ChEBI" id="CHEBI:60392"/>
        <dbReference type="ChEBI" id="CHEBI:61386"/>
        <dbReference type="ChEBI" id="CHEBI:61387"/>
        <dbReference type="EC" id="2.7.8.13"/>
    </reaction>
</comment>
<dbReference type="Pfam" id="PF10555">
    <property type="entry name" value="MraY_sig1"/>
    <property type="match status" value="1"/>
</dbReference>
<keyword evidence="12 14" id="KW-0460">Magnesium</keyword>
<feature type="transmembrane region" description="Helical" evidence="12">
    <location>
        <begin position="99"/>
        <end position="117"/>
    </location>
</feature>
<evidence type="ECO:0000256" key="13">
    <source>
        <dbReference type="NCBIfam" id="TIGR00445"/>
    </source>
</evidence>
<dbReference type="PANTHER" id="PTHR22926">
    <property type="entry name" value="PHOSPHO-N-ACETYLMURAMOYL-PENTAPEPTIDE-TRANSFERASE"/>
    <property type="match status" value="1"/>
</dbReference>
<comment type="caution">
    <text evidence="15">The sequence shown here is derived from an EMBL/GenBank/DDBJ whole genome shotgun (WGS) entry which is preliminary data.</text>
</comment>
<evidence type="ECO:0000256" key="14">
    <source>
        <dbReference type="PIRSR" id="PIRSR600715-1"/>
    </source>
</evidence>
<keyword evidence="5 12" id="KW-0812">Transmembrane</keyword>
<dbReference type="Proteomes" id="UP001144372">
    <property type="component" value="Unassembled WGS sequence"/>
</dbReference>
<feature type="transmembrane region" description="Helical" evidence="12">
    <location>
        <begin position="176"/>
        <end position="195"/>
    </location>
</feature>
<evidence type="ECO:0000256" key="5">
    <source>
        <dbReference type="ARBA" id="ARBA00022692"/>
    </source>
</evidence>
<keyword evidence="10 12" id="KW-0131">Cell cycle</keyword>
<gene>
    <name evidence="12 15" type="primary">mraY</name>
    <name evidence="15" type="ORF">DAMNIGENAA_28500</name>
</gene>
<evidence type="ECO:0000256" key="2">
    <source>
        <dbReference type="ARBA" id="ARBA00005583"/>
    </source>
</evidence>
<keyword evidence="6 12" id="KW-0133">Cell shape</keyword>
<dbReference type="GO" id="GO:0009252">
    <property type="term" value="P:peptidoglycan biosynthetic process"/>
    <property type="evidence" value="ECO:0007669"/>
    <property type="project" value="UniProtKB-UniRule"/>
</dbReference>
<name>A0A9W6FV62_9BACT</name>
<feature type="transmembrane region" description="Helical" evidence="12">
    <location>
        <begin position="21"/>
        <end position="44"/>
    </location>
</feature>
<organism evidence="15 16">
    <name type="scientific">Desulforhabdus amnigena</name>
    <dbReference type="NCBI Taxonomy" id="40218"/>
    <lineage>
        <taxon>Bacteria</taxon>
        <taxon>Pseudomonadati</taxon>
        <taxon>Thermodesulfobacteriota</taxon>
        <taxon>Syntrophobacteria</taxon>
        <taxon>Syntrophobacterales</taxon>
        <taxon>Syntrophobacteraceae</taxon>
        <taxon>Desulforhabdus</taxon>
    </lineage>
</organism>
<dbReference type="PROSITE" id="PS01348">
    <property type="entry name" value="MRAY_2"/>
    <property type="match status" value="1"/>
</dbReference>
<sequence length="369" mass="41291">MIYEIANFFIQMSESLPFFRLVNYITFRAIMAALTAVIFIFLFSRHFILFVHRRCLLDQVRETGIDSAFDKRGTPTMGGVLIIGAVLCSMVIWGNWRNPFLLCSLGGMLWFGLIGFYDDIAKVRRKSGDSGMSERSKLILQGIFGLIFAWICVGPYSPLGPELSTKLYIPFYKHPIIDLGPYLYGLFIFLFLIFVSNAVNITDGLDGLAITPTIFVVGVLGIFAYVEGNKIYSAYLYYPYLREAGELTIFGAAFVGAGLGFLWYNAYPAQIFMGDTGSLAIGGTMAVISVLLKQEMLFPLLGGLFISEAFTSQIQDKIGVRWVGRRIFYRAPLHHDLQHRGIAETKVVIRLWIVAGILALISLATLKLR</sequence>
<protein>
    <recommendedName>
        <fullName evidence="12 13">Phospho-N-acetylmuramoyl-pentapeptide-transferase</fullName>
        <ecNumber evidence="12 13">2.7.8.13</ecNumber>
    </recommendedName>
    <alternativeName>
        <fullName evidence="12">UDP-MurNAc-pentapeptide phosphotransferase</fullName>
    </alternativeName>
</protein>
<dbReference type="GO" id="GO:0071555">
    <property type="term" value="P:cell wall organization"/>
    <property type="evidence" value="ECO:0007669"/>
    <property type="project" value="UniProtKB-KW"/>
</dbReference>
<evidence type="ECO:0000256" key="1">
    <source>
        <dbReference type="ARBA" id="ARBA00004141"/>
    </source>
</evidence>
<dbReference type="EC" id="2.7.8.13" evidence="12 13"/>
<feature type="transmembrane region" description="Helical" evidence="12">
    <location>
        <begin position="246"/>
        <end position="264"/>
    </location>
</feature>
<keyword evidence="8 12" id="KW-1133">Transmembrane helix</keyword>
<keyword evidence="9 12" id="KW-0472">Membrane</keyword>
<reference evidence="15" key="1">
    <citation type="submission" date="2022-12" db="EMBL/GenBank/DDBJ databases">
        <title>Reference genome sequencing for broad-spectrum identification of bacterial and archaeal isolates by mass spectrometry.</title>
        <authorList>
            <person name="Sekiguchi Y."/>
            <person name="Tourlousse D.M."/>
        </authorList>
    </citation>
    <scope>NUCLEOTIDE SEQUENCE</scope>
    <source>
        <strain evidence="15">ASRB1</strain>
    </source>
</reference>
<comment type="pathway">
    <text evidence="12">Cell wall biogenesis; peptidoglycan biosynthesis.</text>
</comment>
<dbReference type="InterPro" id="IPR003524">
    <property type="entry name" value="PNAcMuramoyl-5peptid_Trfase"/>
</dbReference>
<feature type="binding site" evidence="14">
    <location>
        <position position="200"/>
    </location>
    <ligand>
        <name>Mg(2+)</name>
        <dbReference type="ChEBI" id="CHEBI:18420"/>
    </ligand>
</feature>
<evidence type="ECO:0000256" key="7">
    <source>
        <dbReference type="ARBA" id="ARBA00022984"/>
    </source>
</evidence>
<evidence type="ECO:0000256" key="10">
    <source>
        <dbReference type="ARBA" id="ARBA00023306"/>
    </source>
</evidence>
<comment type="cofactor">
    <cofactor evidence="12 14">
        <name>Mg(2+)</name>
        <dbReference type="ChEBI" id="CHEBI:18420"/>
    </cofactor>
</comment>
<accession>A0A9W6FV62</accession>
<feature type="transmembrane region" description="Helical" evidence="12">
    <location>
        <begin position="76"/>
        <end position="93"/>
    </location>
</feature>
<evidence type="ECO:0000256" key="6">
    <source>
        <dbReference type="ARBA" id="ARBA00022960"/>
    </source>
</evidence>
<keyword evidence="16" id="KW-1185">Reference proteome</keyword>
<comment type="function">
    <text evidence="12">Catalyzes the initial step of the lipid cycle reactions in the biosynthesis of the cell wall peptidoglycan: transfers peptidoglycan precursor phospho-MurNAc-pentapeptide from UDP-MurNAc-pentapeptide onto the lipid carrier undecaprenyl phosphate, yielding undecaprenyl-pyrophosphoryl-MurNAc-pentapeptide, known as lipid I.</text>
</comment>
<dbReference type="GO" id="GO:0008963">
    <property type="term" value="F:phospho-N-acetylmuramoyl-pentapeptide-transferase activity"/>
    <property type="evidence" value="ECO:0007669"/>
    <property type="project" value="UniProtKB-UniRule"/>
</dbReference>
<evidence type="ECO:0000256" key="3">
    <source>
        <dbReference type="ARBA" id="ARBA00022618"/>
    </source>
</evidence>
<feature type="binding site" evidence="14">
    <location>
        <position position="275"/>
    </location>
    <ligand>
        <name>Mg(2+)</name>
        <dbReference type="ChEBI" id="CHEBI:18420"/>
    </ligand>
</feature>
<evidence type="ECO:0000256" key="4">
    <source>
        <dbReference type="ARBA" id="ARBA00022679"/>
    </source>
</evidence>
<dbReference type="AlphaFoldDB" id="A0A9W6FV62"/>
<feature type="transmembrane region" description="Helical" evidence="12">
    <location>
        <begin position="347"/>
        <end position="366"/>
    </location>
</feature>
<dbReference type="RefSeq" id="WP_281795198.1">
    <property type="nucleotide sequence ID" value="NZ_BSDR01000001.1"/>
</dbReference>
<dbReference type="GO" id="GO:0005886">
    <property type="term" value="C:plasma membrane"/>
    <property type="evidence" value="ECO:0007669"/>
    <property type="project" value="UniProtKB-SubCell"/>
</dbReference>
<keyword evidence="7 12" id="KW-0573">Peptidoglycan synthesis</keyword>
<dbReference type="NCBIfam" id="TIGR00445">
    <property type="entry name" value="mraY"/>
    <property type="match status" value="1"/>
</dbReference>
<dbReference type="GO" id="GO:0046872">
    <property type="term" value="F:metal ion binding"/>
    <property type="evidence" value="ECO:0007669"/>
    <property type="project" value="UniProtKB-KW"/>
</dbReference>
<feature type="transmembrane region" description="Helical" evidence="12">
    <location>
        <begin position="207"/>
        <end position="226"/>
    </location>
</feature>
<dbReference type="PROSITE" id="PS01347">
    <property type="entry name" value="MRAY_1"/>
    <property type="match status" value="1"/>
</dbReference>
<evidence type="ECO:0000256" key="11">
    <source>
        <dbReference type="ARBA" id="ARBA00023316"/>
    </source>
</evidence>
<evidence type="ECO:0000256" key="9">
    <source>
        <dbReference type="ARBA" id="ARBA00023136"/>
    </source>
</evidence>
<dbReference type="EMBL" id="BSDR01000001">
    <property type="protein sequence ID" value="GLI35417.1"/>
    <property type="molecule type" value="Genomic_DNA"/>
</dbReference>
<evidence type="ECO:0000313" key="16">
    <source>
        <dbReference type="Proteomes" id="UP001144372"/>
    </source>
</evidence>
<keyword evidence="11 12" id="KW-0961">Cell wall biogenesis/degradation</keyword>
<evidence type="ECO:0000256" key="8">
    <source>
        <dbReference type="ARBA" id="ARBA00022989"/>
    </source>
</evidence>
<dbReference type="HAMAP" id="MF_00038">
    <property type="entry name" value="MraY"/>
    <property type="match status" value="1"/>
</dbReference>
<dbReference type="GO" id="GO:0051301">
    <property type="term" value="P:cell division"/>
    <property type="evidence" value="ECO:0007669"/>
    <property type="project" value="UniProtKB-KW"/>
</dbReference>
<evidence type="ECO:0000313" key="15">
    <source>
        <dbReference type="EMBL" id="GLI35417.1"/>
    </source>
</evidence>
<comment type="subcellular location">
    <subcellularLocation>
        <location evidence="12">Cell membrane</location>
        <topology evidence="12">Multi-pass membrane protein</topology>
    </subcellularLocation>
    <subcellularLocation>
        <location evidence="1">Membrane</location>
        <topology evidence="1">Multi-pass membrane protein</topology>
    </subcellularLocation>
</comment>
<dbReference type="CDD" id="cd06852">
    <property type="entry name" value="GT_MraY"/>
    <property type="match status" value="1"/>
</dbReference>
<keyword evidence="3 12" id="KW-0132">Cell division</keyword>
<evidence type="ECO:0000256" key="12">
    <source>
        <dbReference type="HAMAP-Rule" id="MF_00038"/>
    </source>
</evidence>
<dbReference type="InterPro" id="IPR000715">
    <property type="entry name" value="Glycosyl_transferase_4"/>
</dbReference>
<keyword evidence="12 14" id="KW-0479">Metal-binding</keyword>